<gene>
    <name evidence="2" type="ORF">C4520_04795</name>
</gene>
<evidence type="ECO:0000256" key="1">
    <source>
        <dbReference type="SAM" id="SignalP"/>
    </source>
</evidence>
<name>A0A3A4P129_ABYX5</name>
<evidence type="ECO:0000313" key="3">
    <source>
        <dbReference type="Proteomes" id="UP000265882"/>
    </source>
</evidence>
<evidence type="ECO:0008006" key="4">
    <source>
        <dbReference type="Google" id="ProtNLM"/>
    </source>
</evidence>
<sequence length="183" mass="20350">MRADIKIGCLVFIASFLATAVRAEDTSVRTYPLPGHGVLQMAVPLSWMDEIRQPPYDLPPTISMRPREGNEFLVMITPLWNMSEDDFSSDAKLKSLVDMDRQAMAPSAVEEELELVALKGPNARGYYFIATDRAPKPGEWKYAMRAGVATGQLLLSVTVLTNDKESAVIADALEMIRSARHHR</sequence>
<evidence type="ECO:0000313" key="2">
    <source>
        <dbReference type="EMBL" id="RJP24126.1"/>
    </source>
</evidence>
<accession>A0A3A4P129</accession>
<keyword evidence="1" id="KW-0732">Signal</keyword>
<comment type="caution">
    <text evidence="2">The sequence shown here is derived from an EMBL/GenBank/DDBJ whole genome shotgun (WGS) entry which is preliminary data.</text>
</comment>
<feature type="chain" id="PRO_5017358420" description="DUF1795 domain-containing protein" evidence="1">
    <location>
        <begin position="24"/>
        <end position="183"/>
    </location>
</feature>
<dbReference type="AlphaFoldDB" id="A0A3A4P129"/>
<protein>
    <recommendedName>
        <fullName evidence="4">DUF1795 domain-containing protein</fullName>
    </recommendedName>
</protein>
<feature type="signal peptide" evidence="1">
    <location>
        <begin position="1"/>
        <end position="23"/>
    </location>
</feature>
<reference evidence="2 3" key="1">
    <citation type="journal article" date="2017" name="ISME J.">
        <title>Energy and carbon metabolisms in a deep terrestrial subsurface fluid microbial community.</title>
        <authorList>
            <person name="Momper L."/>
            <person name="Jungbluth S.P."/>
            <person name="Lee M.D."/>
            <person name="Amend J.P."/>
        </authorList>
    </citation>
    <scope>NUCLEOTIDE SEQUENCE [LARGE SCALE GENOMIC DNA]</scope>
    <source>
        <strain evidence="2">SURF_5</strain>
    </source>
</reference>
<dbReference type="Proteomes" id="UP000265882">
    <property type="component" value="Unassembled WGS sequence"/>
</dbReference>
<dbReference type="EMBL" id="QZKU01000040">
    <property type="protein sequence ID" value="RJP24126.1"/>
    <property type="molecule type" value="Genomic_DNA"/>
</dbReference>
<proteinExistence type="predicted"/>
<organism evidence="2 3">
    <name type="scientific">Abyssobacteria bacterium (strain SURF_5)</name>
    <dbReference type="NCBI Taxonomy" id="2093360"/>
    <lineage>
        <taxon>Bacteria</taxon>
        <taxon>Pseudomonadati</taxon>
        <taxon>Candidatus Hydrogenedentota</taxon>
        <taxon>Candidatus Abyssobacteria</taxon>
    </lineage>
</organism>